<evidence type="ECO:0000313" key="2">
    <source>
        <dbReference type="Proteomes" id="UP000198850"/>
    </source>
</evidence>
<proteinExistence type="predicted"/>
<reference evidence="1 2" key="1">
    <citation type="submission" date="2016-10" db="EMBL/GenBank/DDBJ databases">
        <authorList>
            <person name="de Groot N.N."/>
        </authorList>
    </citation>
    <scope>NUCLEOTIDE SEQUENCE [LARGE SCALE GENOMIC DNA]</scope>
    <source>
        <strain evidence="1 2">DSM 19033</strain>
    </source>
</reference>
<accession>A0A1H4HEB1</accession>
<organism evidence="1 2">
    <name type="scientific">Pedobacter hartonius</name>
    <dbReference type="NCBI Taxonomy" id="425514"/>
    <lineage>
        <taxon>Bacteria</taxon>
        <taxon>Pseudomonadati</taxon>
        <taxon>Bacteroidota</taxon>
        <taxon>Sphingobacteriia</taxon>
        <taxon>Sphingobacteriales</taxon>
        <taxon>Sphingobacteriaceae</taxon>
        <taxon>Pedobacter</taxon>
    </lineage>
</organism>
<dbReference type="AlphaFoldDB" id="A0A1H4HEB1"/>
<dbReference type="EMBL" id="FNRA01000016">
    <property type="protein sequence ID" value="SEB20006.1"/>
    <property type="molecule type" value="Genomic_DNA"/>
</dbReference>
<name>A0A1H4HEB1_9SPHI</name>
<sequence length="36" mass="4148">MTNLIQVNIPERLINTFLLFSAADYAEAENKFKGFK</sequence>
<dbReference type="Proteomes" id="UP000198850">
    <property type="component" value="Unassembled WGS sequence"/>
</dbReference>
<keyword evidence="2" id="KW-1185">Reference proteome</keyword>
<protein>
    <submittedName>
        <fullName evidence="1">Uncharacterized protein</fullName>
    </submittedName>
</protein>
<gene>
    <name evidence="1" type="ORF">SAMN05443550_11629</name>
</gene>
<evidence type="ECO:0000313" key="1">
    <source>
        <dbReference type="EMBL" id="SEB20006.1"/>
    </source>
</evidence>